<keyword evidence="2" id="KW-1185">Reference proteome</keyword>
<sequence>MTNSPESPGAEACEVCGSTAGPLATVTTDTAGGAWHRRVCQSCAADGVGRAPVAGRRAARMCVRCNTLTSRPVVVSEVHAGSGPGFNVYACAECAPHFPVLPDALDLLESGWRKRTEGGR</sequence>
<reference evidence="1 2" key="1">
    <citation type="submission" date="2023-04" db="EMBL/GenBank/DDBJ databases">
        <title>Streptomyces chengmaiensis sp. nov. isolated from the stem of mangrove plant in Hainan.</title>
        <authorList>
            <person name="Huang X."/>
            <person name="Zhou S."/>
            <person name="Chu X."/>
            <person name="Xie Y."/>
            <person name="Lin Y."/>
        </authorList>
    </citation>
    <scope>NUCLEOTIDE SEQUENCE [LARGE SCALE GENOMIC DNA]</scope>
    <source>
        <strain evidence="1 2">HNM0663</strain>
    </source>
</reference>
<evidence type="ECO:0000313" key="2">
    <source>
        <dbReference type="Proteomes" id="UP001223144"/>
    </source>
</evidence>
<comment type="caution">
    <text evidence="1">The sequence shown here is derived from an EMBL/GenBank/DDBJ whole genome shotgun (WGS) entry which is preliminary data.</text>
</comment>
<organism evidence="1 2">
    <name type="scientific">Streptomyces chengmaiensis</name>
    <dbReference type="NCBI Taxonomy" id="3040919"/>
    <lineage>
        <taxon>Bacteria</taxon>
        <taxon>Bacillati</taxon>
        <taxon>Actinomycetota</taxon>
        <taxon>Actinomycetes</taxon>
        <taxon>Kitasatosporales</taxon>
        <taxon>Streptomycetaceae</taxon>
        <taxon>Streptomyces</taxon>
    </lineage>
</organism>
<proteinExistence type="predicted"/>
<protein>
    <submittedName>
        <fullName evidence="1">Uncharacterized protein</fullName>
    </submittedName>
</protein>
<dbReference type="Proteomes" id="UP001223144">
    <property type="component" value="Unassembled WGS sequence"/>
</dbReference>
<gene>
    <name evidence="1" type="ORF">QCN29_08015</name>
</gene>
<accession>A0ABT6HJ09</accession>
<name>A0ABT6HJ09_9ACTN</name>
<evidence type="ECO:0000313" key="1">
    <source>
        <dbReference type="EMBL" id="MDH2388732.1"/>
    </source>
</evidence>
<dbReference type="EMBL" id="JARWBG010000006">
    <property type="protein sequence ID" value="MDH2388732.1"/>
    <property type="molecule type" value="Genomic_DNA"/>
</dbReference>